<sequence>MEQNTTNTQEAYLEQTVSSNLQRLQRNLTECTERQESAIEFANVALGKLISFMEKNNVLDKDTTAQLKVMIEDFEEEFEDWNLSVMKDQTSEFRIFMDTTHTAMQELFETWKAATESFESYAEVWVEKEKWEKKIEIAKLVAAAFGDN</sequence>
<evidence type="ECO:0000313" key="1">
    <source>
        <dbReference type="EMBL" id="KAG4413714.1"/>
    </source>
</evidence>
<accession>A0A8H7W7H5</accession>
<keyword evidence="2" id="KW-1185">Reference proteome</keyword>
<name>A0A8H7W7H5_9HELO</name>
<dbReference type="Proteomes" id="UP000664132">
    <property type="component" value="Unassembled WGS sequence"/>
</dbReference>
<reference evidence="1" key="1">
    <citation type="submission" date="2021-02" db="EMBL/GenBank/DDBJ databases">
        <title>Genome sequence Cadophora malorum strain M34.</title>
        <authorList>
            <person name="Stefanovic E."/>
            <person name="Vu D."/>
            <person name="Scully C."/>
            <person name="Dijksterhuis J."/>
            <person name="Roader J."/>
            <person name="Houbraken J."/>
        </authorList>
    </citation>
    <scope>NUCLEOTIDE SEQUENCE</scope>
    <source>
        <strain evidence="1">M34</strain>
    </source>
</reference>
<evidence type="ECO:0000313" key="2">
    <source>
        <dbReference type="Proteomes" id="UP000664132"/>
    </source>
</evidence>
<gene>
    <name evidence="1" type="ORF">IFR04_013149</name>
</gene>
<dbReference type="OrthoDB" id="10573604at2759"/>
<dbReference type="AlphaFoldDB" id="A0A8H7W7H5"/>
<organism evidence="1 2">
    <name type="scientific">Cadophora malorum</name>
    <dbReference type="NCBI Taxonomy" id="108018"/>
    <lineage>
        <taxon>Eukaryota</taxon>
        <taxon>Fungi</taxon>
        <taxon>Dikarya</taxon>
        <taxon>Ascomycota</taxon>
        <taxon>Pezizomycotina</taxon>
        <taxon>Leotiomycetes</taxon>
        <taxon>Helotiales</taxon>
        <taxon>Ploettnerulaceae</taxon>
        <taxon>Cadophora</taxon>
    </lineage>
</organism>
<comment type="caution">
    <text evidence="1">The sequence shown here is derived from an EMBL/GenBank/DDBJ whole genome shotgun (WGS) entry which is preliminary data.</text>
</comment>
<dbReference type="EMBL" id="JAFJYH010000299">
    <property type="protein sequence ID" value="KAG4413714.1"/>
    <property type="molecule type" value="Genomic_DNA"/>
</dbReference>
<proteinExistence type="predicted"/>
<protein>
    <submittedName>
        <fullName evidence="1">Uncharacterized protein</fullName>
    </submittedName>
</protein>